<keyword evidence="12" id="KW-1185">Reference proteome</keyword>
<accession>A0A9X0D939</accession>
<dbReference type="PRINTS" id="PR00024">
    <property type="entry name" value="HOMEOBOX"/>
</dbReference>
<keyword evidence="5 8" id="KW-0539">Nucleus</keyword>
<dbReference type="InterPro" id="IPR009057">
    <property type="entry name" value="Homeodomain-like_sf"/>
</dbReference>
<dbReference type="SUPFAM" id="SSF46689">
    <property type="entry name" value="Homeodomain-like"/>
    <property type="match status" value="1"/>
</dbReference>
<evidence type="ECO:0000256" key="3">
    <source>
        <dbReference type="ARBA" id="ARBA00023125"/>
    </source>
</evidence>
<dbReference type="GO" id="GO:0000981">
    <property type="term" value="F:DNA-binding transcription factor activity, RNA polymerase II-specific"/>
    <property type="evidence" value="ECO:0007669"/>
    <property type="project" value="InterPro"/>
</dbReference>
<organism evidence="11 12">
    <name type="scientific">Desmophyllum pertusum</name>
    <dbReference type="NCBI Taxonomy" id="174260"/>
    <lineage>
        <taxon>Eukaryota</taxon>
        <taxon>Metazoa</taxon>
        <taxon>Cnidaria</taxon>
        <taxon>Anthozoa</taxon>
        <taxon>Hexacorallia</taxon>
        <taxon>Scleractinia</taxon>
        <taxon>Caryophylliina</taxon>
        <taxon>Caryophylliidae</taxon>
        <taxon>Desmophyllum</taxon>
    </lineage>
</organism>
<dbReference type="PRINTS" id="PR00025">
    <property type="entry name" value="ANTENNAPEDIA"/>
</dbReference>
<dbReference type="Gene3D" id="1.10.10.60">
    <property type="entry name" value="Homeodomain-like"/>
    <property type="match status" value="1"/>
</dbReference>
<name>A0A9X0D939_9CNID</name>
<gene>
    <name evidence="11" type="ORF">OS493_016178</name>
</gene>
<dbReference type="GO" id="GO:0048513">
    <property type="term" value="P:animal organ development"/>
    <property type="evidence" value="ECO:0007669"/>
    <property type="project" value="UniProtKB-ARBA"/>
</dbReference>
<evidence type="ECO:0000313" key="12">
    <source>
        <dbReference type="Proteomes" id="UP001163046"/>
    </source>
</evidence>
<feature type="domain" description="Homeobox" evidence="10">
    <location>
        <begin position="105"/>
        <end position="165"/>
    </location>
</feature>
<dbReference type="GO" id="GO:0005634">
    <property type="term" value="C:nucleus"/>
    <property type="evidence" value="ECO:0007669"/>
    <property type="project" value="UniProtKB-SubCell"/>
</dbReference>
<comment type="caution">
    <text evidence="11">The sequence shown here is derived from an EMBL/GenBank/DDBJ whole genome shotgun (WGS) entry which is preliminary data.</text>
</comment>
<protein>
    <recommendedName>
        <fullName evidence="7">Pancreas/duodenum homeobox protein 1</fullName>
    </recommendedName>
</protein>
<evidence type="ECO:0000256" key="7">
    <source>
        <dbReference type="ARBA" id="ARBA00040412"/>
    </source>
</evidence>
<dbReference type="CDD" id="cd00086">
    <property type="entry name" value="homeodomain"/>
    <property type="match status" value="1"/>
</dbReference>
<keyword evidence="2" id="KW-0217">Developmental protein</keyword>
<evidence type="ECO:0000256" key="8">
    <source>
        <dbReference type="PROSITE-ProRule" id="PRU00108"/>
    </source>
</evidence>
<dbReference type="GO" id="GO:0000978">
    <property type="term" value="F:RNA polymerase II cis-regulatory region sequence-specific DNA binding"/>
    <property type="evidence" value="ECO:0007669"/>
    <property type="project" value="TreeGrafter"/>
</dbReference>
<dbReference type="PROSITE" id="PS00032">
    <property type="entry name" value="ANTENNAPEDIA"/>
    <property type="match status" value="1"/>
</dbReference>
<dbReference type="InterPro" id="IPR001827">
    <property type="entry name" value="Homeobox_Antennapedia_CS"/>
</dbReference>
<evidence type="ECO:0000256" key="6">
    <source>
        <dbReference type="ARBA" id="ARBA00038297"/>
    </source>
</evidence>
<dbReference type="PANTHER" id="PTHR45664">
    <property type="entry name" value="PROTEIN ZERKNUELLT 1-RELATED"/>
    <property type="match status" value="1"/>
</dbReference>
<dbReference type="FunFam" id="1.10.10.60:FF:000176">
    <property type="entry name" value="pancreas/duodenum homeobox protein 1"/>
    <property type="match status" value="1"/>
</dbReference>
<feature type="DNA-binding region" description="Homeobox" evidence="8">
    <location>
        <begin position="107"/>
        <end position="166"/>
    </location>
</feature>
<dbReference type="InterPro" id="IPR020479">
    <property type="entry name" value="HD_metazoa"/>
</dbReference>
<dbReference type="AlphaFoldDB" id="A0A9X0D939"/>
<keyword evidence="3 8" id="KW-0238">DNA-binding</keyword>
<dbReference type="InterPro" id="IPR001356">
    <property type="entry name" value="HD"/>
</dbReference>
<reference evidence="11" key="1">
    <citation type="submission" date="2023-01" db="EMBL/GenBank/DDBJ databases">
        <title>Genome assembly of the deep-sea coral Lophelia pertusa.</title>
        <authorList>
            <person name="Herrera S."/>
            <person name="Cordes E."/>
        </authorList>
    </citation>
    <scope>NUCLEOTIDE SEQUENCE</scope>
    <source>
        <strain evidence="11">USNM1676648</strain>
        <tissue evidence="11">Polyp</tissue>
    </source>
</reference>
<dbReference type="Pfam" id="PF00046">
    <property type="entry name" value="Homeodomain"/>
    <property type="match status" value="1"/>
</dbReference>
<dbReference type="OrthoDB" id="6159439at2759"/>
<dbReference type="PRINTS" id="PR00031">
    <property type="entry name" value="HTHREPRESSR"/>
</dbReference>
<evidence type="ECO:0000256" key="2">
    <source>
        <dbReference type="ARBA" id="ARBA00022473"/>
    </source>
</evidence>
<evidence type="ECO:0000256" key="1">
    <source>
        <dbReference type="ARBA" id="ARBA00004123"/>
    </source>
</evidence>
<sequence length="226" mass="26129">MAHGSLYPTSAEIYSQQYTSQLSTTFERQINLTGNYFPFLDVTTRRSGNQSYNIPPSRQSTSAGDATRLSVAHHTTPIPDYLLQPIYPWMKSKKGGKAEFGFGQRQAKRHRTSYTNKQLLELEKEFHFNKYLCSSRRSEIAKTLSLSERQVKIWFQNRRMKWKKDEKINDTSTGKNRNVSAMIHMMNHHDITITCLVHLSAILHPFDKPRVKLKAFTCSAANTMQH</sequence>
<dbReference type="PANTHER" id="PTHR45664:SF12">
    <property type="entry name" value="PANCREAS_DUODENUM HOMEOBOX PROTEIN 1"/>
    <property type="match status" value="1"/>
</dbReference>
<evidence type="ECO:0000259" key="10">
    <source>
        <dbReference type="PROSITE" id="PS50071"/>
    </source>
</evidence>
<dbReference type="InterPro" id="IPR000047">
    <property type="entry name" value="HTH_motif"/>
</dbReference>
<dbReference type="Proteomes" id="UP001163046">
    <property type="component" value="Unassembled WGS sequence"/>
</dbReference>
<evidence type="ECO:0000256" key="9">
    <source>
        <dbReference type="RuleBase" id="RU000682"/>
    </source>
</evidence>
<evidence type="ECO:0000256" key="5">
    <source>
        <dbReference type="ARBA" id="ARBA00023242"/>
    </source>
</evidence>
<comment type="similarity">
    <text evidence="6">Belongs to the Antp homeobox family. IPF1/XlHbox-8 subfamily.</text>
</comment>
<evidence type="ECO:0000313" key="11">
    <source>
        <dbReference type="EMBL" id="KAJ7391887.1"/>
    </source>
</evidence>
<dbReference type="InterPro" id="IPR017995">
    <property type="entry name" value="Homeobox_antennapedia"/>
</dbReference>
<proteinExistence type="inferred from homology"/>
<dbReference type="InterPro" id="IPR017970">
    <property type="entry name" value="Homeobox_CS"/>
</dbReference>
<keyword evidence="4 8" id="KW-0371">Homeobox</keyword>
<dbReference type="PROSITE" id="PS50071">
    <property type="entry name" value="HOMEOBOX_2"/>
    <property type="match status" value="1"/>
</dbReference>
<dbReference type="SMART" id="SM00389">
    <property type="entry name" value="HOX"/>
    <property type="match status" value="1"/>
</dbReference>
<comment type="subcellular location">
    <subcellularLocation>
        <location evidence="1 8 9">Nucleus</location>
    </subcellularLocation>
</comment>
<dbReference type="PROSITE" id="PS00027">
    <property type="entry name" value="HOMEOBOX_1"/>
    <property type="match status" value="1"/>
</dbReference>
<dbReference type="GO" id="GO:0045944">
    <property type="term" value="P:positive regulation of transcription by RNA polymerase II"/>
    <property type="evidence" value="ECO:0007669"/>
    <property type="project" value="UniProtKB-ARBA"/>
</dbReference>
<dbReference type="EMBL" id="MU825404">
    <property type="protein sequence ID" value="KAJ7391887.1"/>
    <property type="molecule type" value="Genomic_DNA"/>
</dbReference>
<evidence type="ECO:0000256" key="4">
    <source>
        <dbReference type="ARBA" id="ARBA00023155"/>
    </source>
</evidence>